<evidence type="ECO:0000259" key="4">
    <source>
        <dbReference type="PROSITE" id="PS51673"/>
    </source>
</evidence>
<gene>
    <name evidence="6" type="ORF">BON22_4607</name>
    <name evidence="5" type="ORF">CYFA0S_03e00276g</name>
</gene>
<dbReference type="GO" id="GO:0016301">
    <property type="term" value="F:kinase activity"/>
    <property type="evidence" value="ECO:0007669"/>
    <property type="project" value="UniProtKB-KW"/>
</dbReference>
<dbReference type="SUPFAM" id="SSF82708">
    <property type="entry name" value="R3H domain"/>
    <property type="match status" value="1"/>
</dbReference>
<keyword evidence="6" id="KW-0418">Kinase</keyword>
<feature type="domain" description="SUZ" evidence="4">
    <location>
        <begin position="188"/>
        <end position="288"/>
    </location>
</feature>
<reference evidence="5" key="1">
    <citation type="journal article" date="2014" name="Genome Announc.">
        <title>Genome sequence of the yeast Cyberlindnera fabianii (Hansenula fabianii).</title>
        <authorList>
            <person name="Freel K.C."/>
            <person name="Sarilar V."/>
            <person name="Neuveglise C."/>
            <person name="Devillers H."/>
            <person name="Friedrich A."/>
            <person name="Schacherer J."/>
        </authorList>
    </citation>
    <scope>NUCLEOTIDE SEQUENCE</scope>
    <source>
        <strain evidence="5">YJS4271</strain>
    </source>
</reference>
<proteinExistence type="predicted"/>
<feature type="region of interest" description="Disordered" evidence="2">
    <location>
        <begin position="159"/>
        <end position="272"/>
    </location>
</feature>
<feature type="compositionally biased region" description="Polar residues" evidence="2">
    <location>
        <begin position="160"/>
        <end position="170"/>
    </location>
</feature>
<dbReference type="PROSITE" id="PS51061">
    <property type="entry name" value="R3H"/>
    <property type="match status" value="1"/>
</dbReference>
<sequence>MASIPSVVPGSQPQSPVQMRQPVITPALQSALFSAKDRSFIVSLEQDLLNFIGSHTDSYLLRPMNSYYRMLTHQTAEYYGLGHSLNKEGNSIVVFKNFGSDPAPPVPLVSIPFDAPAIPVQPQMFPQSPIPGAAPLPYGMMPYGFQNAIRYHHPQLPYNKVNNRYQGRSSQNRHLHNSNTNHNNNHNRQHQQQLNDPISSQKTPTEEKVASPALPQIKLMKRTDTATGTKDTTEDATSISPSQDKSPSCTTTTSTTTPATEQVDPETERATREVEYQKARERIFQNGDDEVDPDLIDDMSNLSFKPLYTMPASLPPMPSQPQYVGYIPQPAAGHMAQYAFYQPQHGYQHPQMVMYDPTAGAASYGQPMYYNPMAYNSGGGHRKKGHGHNNSNRHRNGNGYRYSNHDRKEVQEEHIRDAPSEGKAESDEKTEDGKENSKKDVSEEKSDEQVEAKEQK</sequence>
<reference evidence="7" key="2">
    <citation type="journal article" date="2017" name="Genome Announc.">
        <title>Genome sequences of Cyberlindnera fabianii 65, Pichia kudriavzevii 129, and Saccharomyces cerevisiae 131 isolated from fermented masau fruits in Zimbabwe.</title>
        <authorList>
            <person name="van Rijswijck I.M.H."/>
            <person name="Derks M.F.L."/>
            <person name="Abee T."/>
            <person name="de Ridder D."/>
            <person name="Smid E.J."/>
        </authorList>
    </citation>
    <scope>NUCLEOTIDE SEQUENCE [LARGE SCALE GENOMIC DNA]</scope>
    <source>
        <strain evidence="7">65</strain>
    </source>
</reference>
<keyword evidence="1" id="KW-0597">Phosphoprotein</keyword>
<dbReference type="Pfam" id="PF01424">
    <property type="entry name" value="R3H"/>
    <property type="match status" value="1"/>
</dbReference>
<accession>A0A061AUV0</accession>
<dbReference type="InterPro" id="IPR036867">
    <property type="entry name" value="R3H_dom_sf"/>
</dbReference>
<dbReference type="CDD" id="cd02642">
    <property type="entry name" value="R3H_encore_like"/>
    <property type="match status" value="1"/>
</dbReference>
<dbReference type="EMBL" id="MPUK01000010">
    <property type="protein sequence ID" value="ONH65710.1"/>
    <property type="molecule type" value="Genomic_DNA"/>
</dbReference>
<reference evidence="6" key="3">
    <citation type="submission" date="2017-01" db="EMBL/GenBank/DDBJ databases">
        <authorList>
            <person name="Mah S.A."/>
            <person name="Swanson W.J."/>
            <person name="Moy G.W."/>
            <person name="Vacquier V.D."/>
        </authorList>
    </citation>
    <scope>NUCLEOTIDE SEQUENCE [LARGE SCALE GENOMIC DNA]</scope>
    <source>
        <strain evidence="6">65</strain>
    </source>
</reference>
<dbReference type="EMBL" id="LK052888">
    <property type="protein sequence ID" value="CDR39158.1"/>
    <property type="molecule type" value="Genomic_DNA"/>
</dbReference>
<organism evidence="5">
    <name type="scientific">Cyberlindnera fabianii</name>
    <name type="common">Yeast</name>
    <name type="synonym">Hansenula fabianii</name>
    <dbReference type="NCBI Taxonomy" id="36022"/>
    <lineage>
        <taxon>Eukaryota</taxon>
        <taxon>Fungi</taxon>
        <taxon>Dikarya</taxon>
        <taxon>Ascomycota</taxon>
        <taxon>Saccharomycotina</taxon>
        <taxon>Saccharomycetes</taxon>
        <taxon>Phaffomycetales</taxon>
        <taxon>Phaffomycetaceae</taxon>
        <taxon>Cyberlindnera</taxon>
    </lineage>
</organism>
<keyword evidence="6" id="KW-0808">Transferase</keyword>
<dbReference type="PANTHER" id="PTHR15672">
    <property type="entry name" value="CAMP-REGULATED PHOSPHOPROTEIN 21 RELATED R3H DOMAIN CONTAINING PROTEIN"/>
    <property type="match status" value="1"/>
</dbReference>
<evidence type="ECO:0000259" key="3">
    <source>
        <dbReference type="PROSITE" id="PS51061"/>
    </source>
</evidence>
<evidence type="ECO:0000313" key="6">
    <source>
        <dbReference type="EMBL" id="ONH65710.1"/>
    </source>
</evidence>
<dbReference type="InterPro" id="IPR051937">
    <property type="entry name" value="R3H_domain_containing"/>
</dbReference>
<evidence type="ECO:0000256" key="1">
    <source>
        <dbReference type="ARBA" id="ARBA00022553"/>
    </source>
</evidence>
<dbReference type="PROSITE" id="PS51673">
    <property type="entry name" value="SUZ"/>
    <property type="match status" value="1"/>
</dbReference>
<dbReference type="SMART" id="SM00393">
    <property type="entry name" value="R3H"/>
    <property type="match status" value="1"/>
</dbReference>
<dbReference type="STRING" id="36022.A0A061AUV0"/>
<feature type="compositionally biased region" description="Low complexity" evidence="2">
    <location>
        <begin position="177"/>
        <end position="195"/>
    </location>
</feature>
<keyword evidence="7" id="KW-1185">Reference proteome</keyword>
<protein>
    <submittedName>
        <fullName evidence="5">CYFA0S03e00276g1_1</fullName>
    </submittedName>
    <submittedName>
        <fullName evidence="6">RNA-binding suppressor of PAS kinase protein 1</fullName>
    </submittedName>
</protein>
<dbReference type="AlphaFoldDB" id="A0A061AUV0"/>
<dbReference type="InterPro" id="IPR001374">
    <property type="entry name" value="R3H_dom"/>
</dbReference>
<feature type="compositionally biased region" description="Low complexity" evidence="2">
    <location>
        <begin position="246"/>
        <end position="260"/>
    </location>
</feature>
<evidence type="ECO:0000313" key="7">
    <source>
        <dbReference type="Proteomes" id="UP000189513"/>
    </source>
</evidence>
<evidence type="ECO:0000256" key="2">
    <source>
        <dbReference type="SAM" id="MobiDB-lite"/>
    </source>
</evidence>
<dbReference type="PANTHER" id="PTHR15672:SF8">
    <property type="entry name" value="PROTEIN ENCORE"/>
    <property type="match status" value="1"/>
</dbReference>
<feature type="domain" description="R3H" evidence="3">
    <location>
        <begin position="38"/>
        <end position="100"/>
    </location>
</feature>
<dbReference type="Pfam" id="PF12752">
    <property type="entry name" value="SUZ"/>
    <property type="match status" value="1"/>
</dbReference>
<evidence type="ECO:0000313" key="5">
    <source>
        <dbReference type="EMBL" id="CDR39158.1"/>
    </source>
</evidence>
<dbReference type="Gene3D" id="3.30.1370.50">
    <property type="entry name" value="R3H-like domain"/>
    <property type="match status" value="1"/>
</dbReference>
<name>A0A061AUV0_CYBFA</name>
<dbReference type="GO" id="GO:0003676">
    <property type="term" value="F:nucleic acid binding"/>
    <property type="evidence" value="ECO:0007669"/>
    <property type="project" value="UniProtKB-UniRule"/>
</dbReference>
<dbReference type="VEuPathDB" id="FungiDB:BON22_4607"/>
<dbReference type="OrthoDB" id="278430at2759"/>
<feature type="compositionally biased region" description="Basic residues" evidence="2">
    <location>
        <begin position="380"/>
        <end position="396"/>
    </location>
</feature>
<feature type="compositionally biased region" description="Basic and acidic residues" evidence="2">
    <location>
        <begin position="403"/>
        <end position="456"/>
    </location>
</feature>
<dbReference type="InterPro" id="IPR024771">
    <property type="entry name" value="SUZ"/>
</dbReference>
<dbReference type="Proteomes" id="UP000189513">
    <property type="component" value="Unassembled WGS sequence"/>
</dbReference>
<feature type="region of interest" description="Disordered" evidence="2">
    <location>
        <begin position="375"/>
        <end position="456"/>
    </location>
</feature>
<dbReference type="GO" id="GO:0006012">
    <property type="term" value="P:galactose metabolic process"/>
    <property type="evidence" value="ECO:0007669"/>
    <property type="project" value="TreeGrafter"/>
</dbReference>